<proteinExistence type="predicted"/>
<keyword evidence="1" id="KW-1133">Transmembrane helix</keyword>
<dbReference type="Proteomes" id="UP000197138">
    <property type="component" value="Unassembled WGS sequence"/>
</dbReference>
<feature type="transmembrane region" description="Helical" evidence="1">
    <location>
        <begin position="414"/>
        <end position="440"/>
    </location>
</feature>
<sequence>MRRQLRVWWPRQHRQLTPPSCYILLGWFISASPASLDAVVALAIDAASVSQLASGLEEILCKTNRDMPAALQEKSMISILGQCGADLSNNATKVRKKVKCKTSVCVPNGANLDPSLRSKRNWNCGCYNMKETCGIAFGSSTWIKLLHEPCGRFATNKLLVPEVDHVHWDGELVSPFDVHVILYEVPSYGSHHFSLSYSDVSHQAKTPLKKPNWVNELHLHRPLVDLDAVILAINCSSALARFYPKRESATETSLLRFSIIWMLYALVWHALGIFVATLSALFYFSLQCFHGCGNLGLPSWTGMISAKAFNTTWANIKIRSCQILYWCIFLQESGPRSHSCVEYEEKSALRKHSMWANLAVDILLGNLIGLALLHNAESTCSWVLDFGSDVSNLLRTGCVWLMGVPAGFKLNTEVAAVLGMISLNVIQIWSTLCTFMGFFLSYFIRGLAILGMFFGATVLAALVKDIIAITSLHVSTLHQLISLLYSIQTKALAALWRLFRGQKWNPLRLRLDSYDYTVEQHIVGSLLFTPLLLLLPTTSVFYIFFTIMTSSVSVVCIMTEAIISVIHVTPYVKIFLWLVSPKRCPAGIWLQIESYKPGRIKSAGVKSFPEDGHSRLKSSLGKAEAEKSWDEANTLVSFLHSNFPTIGQIILPHYREVFTGGFKPLVMASARGILTGKRVPQTLETRLPSTIPWMAIPVKEYWQLCREAVLSCMASRDGLTSAWLKHT</sequence>
<comment type="caution">
    <text evidence="2">The sequence shown here is derived from an EMBL/GenBank/DDBJ whole genome shotgun (WGS) entry which is preliminary data.</text>
</comment>
<dbReference type="AlphaFoldDB" id="A0A218XKX0"/>
<dbReference type="InterPro" id="IPR007720">
    <property type="entry name" value="PigQ/GPI1"/>
</dbReference>
<dbReference type="GO" id="GO:0016020">
    <property type="term" value="C:membrane"/>
    <property type="evidence" value="ECO:0007669"/>
    <property type="project" value="InterPro"/>
</dbReference>
<dbReference type="EMBL" id="PGOL01003232">
    <property type="protein sequence ID" value="PKI42053.1"/>
    <property type="molecule type" value="Genomic_DNA"/>
</dbReference>
<keyword evidence="1" id="KW-0472">Membrane</keyword>
<dbReference type="OrthoDB" id="70250at2759"/>
<feature type="transmembrane region" description="Helical" evidence="1">
    <location>
        <begin position="261"/>
        <end position="284"/>
    </location>
</feature>
<evidence type="ECO:0000313" key="3">
    <source>
        <dbReference type="EMBL" id="PKI42053.1"/>
    </source>
</evidence>
<evidence type="ECO:0000313" key="4">
    <source>
        <dbReference type="Proteomes" id="UP000197138"/>
    </source>
</evidence>
<dbReference type="PANTHER" id="PTHR47555:SF2">
    <property type="entry name" value="N-ACETYLGLUCOSAMINYL TRANSFERASE COMPONENT FAMILY PROTEIN _ GPI1 FAMILY PROTEIN"/>
    <property type="match status" value="1"/>
</dbReference>
<feature type="transmembrane region" description="Helical" evidence="1">
    <location>
        <begin position="21"/>
        <end position="44"/>
    </location>
</feature>
<feature type="transmembrane region" description="Helical" evidence="1">
    <location>
        <begin position="447"/>
        <end position="474"/>
    </location>
</feature>
<evidence type="ECO:0000256" key="1">
    <source>
        <dbReference type="SAM" id="Phobius"/>
    </source>
</evidence>
<reference evidence="4" key="1">
    <citation type="journal article" date="2017" name="Plant J.">
        <title>The pomegranate (Punica granatum L.) genome and the genomics of punicalagin biosynthesis.</title>
        <authorList>
            <person name="Qin G."/>
            <person name="Xu C."/>
            <person name="Ming R."/>
            <person name="Tang H."/>
            <person name="Guyot R."/>
            <person name="Kramer E.M."/>
            <person name="Hu Y."/>
            <person name="Yi X."/>
            <person name="Qi Y."/>
            <person name="Xu X."/>
            <person name="Gao Z."/>
            <person name="Pan H."/>
            <person name="Jian J."/>
            <person name="Tian Y."/>
            <person name="Yue Z."/>
            <person name="Xu Y."/>
        </authorList>
    </citation>
    <scope>NUCLEOTIDE SEQUENCE [LARGE SCALE GENOMIC DNA]</scope>
    <source>
        <strain evidence="4">cv. Dabenzi</strain>
    </source>
</reference>
<feature type="transmembrane region" description="Helical" evidence="1">
    <location>
        <begin position="355"/>
        <end position="374"/>
    </location>
</feature>
<evidence type="ECO:0000313" key="5">
    <source>
        <dbReference type="Proteomes" id="UP000233551"/>
    </source>
</evidence>
<gene>
    <name evidence="2" type="ORF">CDL15_Pgr019072</name>
    <name evidence="3" type="ORF">CRG98_037506</name>
</gene>
<feature type="transmembrane region" description="Helical" evidence="1">
    <location>
        <begin position="551"/>
        <end position="572"/>
    </location>
</feature>
<dbReference type="PANTHER" id="PTHR47555">
    <property type="entry name" value="N-ACETYLGLUCOSAMINYL TRANSFERASE COMPONENT FAMILY PROTEIN / GPI1 FAMILY PROTEIN"/>
    <property type="match status" value="1"/>
</dbReference>
<accession>A0A218XKX0</accession>
<dbReference type="GeneID" id="116187227"/>
<reference evidence="2" key="2">
    <citation type="submission" date="2017-06" db="EMBL/GenBank/DDBJ databases">
        <title>The pomegranate genome and the genomics of punicalagin biosynthesis.</title>
        <authorList>
            <person name="Xu C."/>
        </authorList>
    </citation>
    <scope>NUCLEOTIDE SEQUENCE [LARGE SCALE GENOMIC DNA]</scope>
    <source>
        <tissue evidence="2">Fresh leaf</tissue>
    </source>
</reference>
<feature type="transmembrane region" description="Helical" evidence="1">
    <location>
        <begin position="520"/>
        <end position="545"/>
    </location>
</feature>
<dbReference type="Proteomes" id="UP000233551">
    <property type="component" value="Unassembled WGS sequence"/>
</dbReference>
<keyword evidence="5" id="KW-1185">Reference proteome</keyword>
<evidence type="ECO:0008006" key="6">
    <source>
        <dbReference type="Google" id="ProtNLM"/>
    </source>
</evidence>
<protein>
    <recommendedName>
        <fullName evidence="6">N-acetylglucosaminyl-phosphatidylinositol biosynthetic protein gpi1</fullName>
    </recommendedName>
</protein>
<dbReference type="Pfam" id="PF05024">
    <property type="entry name" value="Gpi1"/>
    <property type="match status" value="1"/>
</dbReference>
<reference evidence="3 5" key="3">
    <citation type="submission" date="2017-11" db="EMBL/GenBank/DDBJ databases">
        <title>De-novo sequencing of pomegranate (Punica granatum L.) genome.</title>
        <authorList>
            <person name="Akparov Z."/>
            <person name="Amiraslanov A."/>
            <person name="Hajiyeva S."/>
            <person name="Abbasov M."/>
            <person name="Kaur K."/>
            <person name="Hamwieh A."/>
            <person name="Solovyev V."/>
            <person name="Salamov A."/>
            <person name="Braich B."/>
            <person name="Kosarev P."/>
            <person name="Mahmoud A."/>
            <person name="Hajiyev E."/>
            <person name="Babayeva S."/>
            <person name="Izzatullayeva V."/>
            <person name="Mammadov A."/>
            <person name="Mammadov A."/>
            <person name="Sharifova S."/>
            <person name="Ojaghi J."/>
            <person name="Eynullazada K."/>
            <person name="Bayramov B."/>
            <person name="Abdulazimova A."/>
            <person name="Shahmuradov I."/>
        </authorList>
    </citation>
    <scope>NUCLEOTIDE SEQUENCE [LARGE SCALE GENOMIC DNA]</scope>
    <source>
        <strain evidence="3">AG2017</strain>
        <strain evidence="5">cv. AG2017</strain>
        <tissue evidence="3">Leaf</tissue>
    </source>
</reference>
<keyword evidence="1" id="KW-0812">Transmembrane</keyword>
<name>A0A218XKX0_PUNGR</name>
<organism evidence="2 4">
    <name type="scientific">Punica granatum</name>
    <name type="common">Pomegranate</name>
    <dbReference type="NCBI Taxonomy" id="22663"/>
    <lineage>
        <taxon>Eukaryota</taxon>
        <taxon>Viridiplantae</taxon>
        <taxon>Streptophyta</taxon>
        <taxon>Embryophyta</taxon>
        <taxon>Tracheophyta</taxon>
        <taxon>Spermatophyta</taxon>
        <taxon>Magnoliopsida</taxon>
        <taxon>eudicotyledons</taxon>
        <taxon>Gunneridae</taxon>
        <taxon>Pentapetalae</taxon>
        <taxon>rosids</taxon>
        <taxon>malvids</taxon>
        <taxon>Myrtales</taxon>
        <taxon>Lythraceae</taxon>
        <taxon>Punica</taxon>
    </lineage>
</organism>
<dbReference type="STRING" id="22663.A0A218XKX0"/>
<evidence type="ECO:0000313" key="2">
    <source>
        <dbReference type="EMBL" id="OWM85448.1"/>
    </source>
</evidence>
<dbReference type="GO" id="GO:0006506">
    <property type="term" value="P:GPI anchor biosynthetic process"/>
    <property type="evidence" value="ECO:0007669"/>
    <property type="project" value="InterPro"/>
</dbReference>
<dbReference type="EMBL" id="MTKT01001276">
    <property type="protein sequence ID" value="OWM85448.1"/>
    <property type="molecule type" value="Genomic_DNA"/>
</dbReference>
<feature type="transmembrane region" description="Helical" evidence="1">
    <location>
        <begin position="480"/>
        <end position="499"/>
    </location>
</feature>